<gene>
    <name evidence="1" type="primary">WBGene00274302</name>
</gene>
<accession>A0A8R1UMQ4</accession>
<dbReference type="Proteomes" id="UP000005239">
    <property type="component" value="Unassembled WGS sequence"/>
</dbReference>
<evidence type="ECO:0000313" key="2">
    <source>
        <dbReference type="Proteomes" id="UP000005239"/>
    </source>
</evidence>
<sequence length="104" mass="11806">MPRECPQCTDCKYFRHMVAALTQVSTSAYQEVTNSLAAGEPREQVRAARERTLVVMRNITEKTVRLCEQGVQLKPMHRGFIRELNGIIIMFERTLALCRPAPAA</sequence>
<protein>
    <submittedName>
        <fullName evidence="1">Uncharacterized protein</fullName>
    </submittedName>
</protein>
<evidence type="ECO:0000313" key="1">
    <source>
        <dbReference type="EnsemblMetazoa" id="PPA35933.1"/>
    </source>
</evidence>
<name>A0A2A6BKI9_PRIPA</name>
<proteinExistence type="predicted"/>
<dbReference type="AlphaFoldDB" id="A0A2A6BKI9"/>
<accession>A0A2A6BKI9</accession>
<keyword evidence="2" id="KW-1185">Reference proteome</keyword>
<organism evidence="1 2">
    <name type="scientific">Pristionchus pacificus</name>
    <name type="common">Parasitic nematode worm</name>
    <dbReference type="NCBI Taxonomy" id="54126"/>
    <lineage>
        <taxon>Eukaryota</taxon>
        <taxon>Metazoa</taxon>
        <taxon>Ecdysozoa</taxon>
        <taxon>Nematoda</taxon>
        <taxon>Chromadorea</taxon>
        <taxon>Rhabditida</taxon>
        <taxon>Rhabditina</taxon>
        <taxon>Diplogasteromorpha</taxon>
        <taxon>Diplogasteroidea</taxon>
        <taxon>Neodiplogasteridae</taxon>
        <taxon>Pristionchus</taxon>
    </lineage>
</organism>
<dbReference type="EnsemblMetazoa" id="PPA35933.1">
    <property type="protein sequence ID" value="PPA35933.1"/>
    <property type="gene ID" value="WBGene00274302"/>
</dbReference>
<reference evidence="2" key="1">
    <citation type="journal article" date="2008" name="Nat. Genet.">
        <title>The Pristionchus pacificus genome provides a unique perspective on nematode lifestyle and parasitism.</title>
        <authorList>
            <person name="Dieterich C."/>
            <person name="Clifton S.W."/>
            <person name="Schuster L.N."/>
            <person name="Chinwalla A."/>
            <person name="Delehaunty K."/>
            <person name="Dinkelacker I."/>
            <person name="Fulton L."/>
            <person name="Fulton R."/>
            <person name="Godfrey J."/>
            <person name="Minx P."/>
            <person name="Mitreva M."/>
            <person name="Roeseler W."/>
            <person name="Tian H."/>
            <person name="Witte H."/>
            <person name="Yang S.P."/>
            <person name="Wilson R.K."/>
            <person name="Sommer R.J."/>
        </authorList>
    </citation>
    <scope>NUCLEOTIDE SEQUENCE [LARGE SCALE GENOMIC DNA]</scope>
    <source>
        <strain evidence="2">PS312</strain>
    </source>
</reference>
<reference evidence="1" key="2">
    <citation type="submission" date="2022-06" db="UniProtKB">
        <authorList>
            <consortium name="EnsemblMetazoa"/>
        </authorList>
    </citation>
    <scope>IDENTIFICATION</scope>
    <source>
        <strain evidence="1">PS312</strain>
    </source>
</reference>